<feature type="domain" description="VWFA" evidence="6">
    <location>
        <begin position="88"/>
        <end position="283"/>
    </location>
</feature>
<dbReference type="InterPro" id="IPR024163">
    <property type="entry name" value="Aerotolerance_reg_N"/>
</dbReference>
<dbReference type="PANTHER" id="PTHR22550">
    <property type="entry name" value="SPORE GERMINATION PROTEIN"/>
    <property type="match status" value="1"/>
</dbReference>
<dbReference type="SMART" id="SM00327">
    <property type="entry name" value="VWA"/>
    <property type="match status" value="1"/>
</dbReference>
<dbReference type="CDD" id="cd01467">
    <property type="entry name" value="vWA_BatA_type"/>
    <property type="match status" value="1"/>
</dbReference>
<dbReference type="Gene3D" id="3.40.50.410">
    <property type="entry name" value="von Willebrand factor, type A domain"/>
    <property type="match status" value="1"/>
</dbReference>
<dbReference type="InterPro" id="IPR033881">
    <property type="entry name" value="vWA_BatA_type"/>
</dbReference>
<feature type="transmembrane region" description="Helical" evidence="5">
    <location>
        <begin position="303"/>
        <end position="320"/>
    </location>
</feature>
<evidence type="ECO:0000256" key="3">
    <source>
        <dbReference type="ARBA" id="ARBA00022989"/>
    </source>
</evidence>
<keyword evidence="3 5" id="KW-1133">Transmembrane helix</keyword>
<organism evidence="7 8">
    <name type="scientific">Flavobacterium croceum DSM 17960</name>
    <dbReference type="NCBI Taxonomy" id="1121886"/>
    <lineage>
        <taxon>Bacteria</taxon>
        <taxon>Pseudomonadati</taxon>
        <taxon>Bacteroidota</taxon>
        <taxon>Flavobacteriia</taxon>
        <taxon>Flavobacteriales</taxon>
        <taxon>Flavobacteriaceae</taxon>
        <taxon>Flavobacterium</taxon>
    </lineage>
</organism>
<protein>
    <submittedName>
        <fullName evidence="7">Ca-activated chloride channel family protein</fullName>
    </submittedName>
</protein>
<feature type="transmembrane region" description="Helical" evidence="5">
    <location>
        <begin position="57"/>
        <end position="74"/>
    </location>
</feature>
<keyword evidence="1" id="KW-1003">Cell membrane</keyword>
<keyword evidence="2 5" id="KW-0812">Transmembrane</keyword>
<sequence length="329" mass="36674">MGGFSFLHPYFLGLLLLIPLLAYWHSKKQLTQKATLRVSSVSGISKKNTWRTQLYKNMYWLPLVALALLSIALARPRSIDAQDVEGIDIVMAVDVSTSMMAADLQPNRLEALKKVAEKFVAERENDRIGLVVYAGEAFTRVPLTSDKKMLGEAIHALNFDRIVDDGTAIGMGLTTAVNRLVKSTAKSKVIILLTDGENTTGFIEPETAAEIANENGIKVYTIGIGTNGFADYPTQNPITGEIVYQKVPVNIDEDLLKVIANKTNGKYFRAVNTEKLESIYNEINKLEKTKLEDFTPTSYIEQYRWFAIPALLLLLLWFVLKKTVLKGIV</sequence>
<dbReference type="EMBL" id="PQNY01000001">
    <property type="protein sequence ID" value="POS03175.1"/>
    <property type="molecule type" value="Genomic_DNA"/>
</dbReference>
<dbReference type="RefSeq" id="WP_103724916.1">
    <property type="nucleotide sequence ID" value="NZ_PQNY01000001.1"/>
</dbReference>
<reference evidence="7 8" key="1">
    <citation type="submission" date="2018-01" db="EMBL/GenBank/DDBJ databases">
        <title>Genomic Encyclopedia of Type Strains, Phase I: the one thousand microbial genomes (KMG-I) project.</title>
        <authorList>
            <person name="Goeker M."/>
        </authorList>
    </citation>
    <scope>NUCLEOTIDE SEQUENCE [LARGE SCALE GENOMIC DNA]</scope>
    <source>
        <strain evidence="7 8">DSM 17960</strain>
    </source>
</reference>
<dbReference type="InterPro" id="IPR036465">
    <property type="entry name" value="vWFA_dom_sf"/>
</dbReference>
<dbReference type="PANTHER" id="PTHR22550:SF5">
    <property type="entry name" value="LEUCINE ZIPPER PROTEIN 4"/>
    <property type="match status" value="1"/>
</dbReference>
<comment type="caution">
    <text evidence="7">The sequence shown here is derived from an EMBL/GenBank/DDBJ whole genome shotgun (WGS) entry which is preliminary data.</text>
</comment>
<dbReference type="SUPFAM" id="SSF53300">
    <property type="entry name" value="vWA-like"/>
    <property type="match status" value="1"/>
</dbReference>
<evidence type="ECO:0000256" key="5">
    <source>
        <dbReference type="SAM" id="Phobius"/>
    </source>
</evidence>
<dbReference type="Pfam" id="PF07584">
    <property type="entry name" value="BatA"/>
    <property type="match status" value="1"/>
</dbReference>
<dbReference type="PROSITE" id="PS50234">
    <property type="entry name" value="VWFA"/>
    <property type="match status" value="1"/>
</dbReference>
<evidence type="ECO:0000256" key="1">
    <source>
        <dbReference type="ARBA" id="ARBA00022475"/>
    </source>
</evidence>
<proteinExistence type="predicted"/>
<evidence type="ECO:0000256" key="4">
    <source>
        <dbReference type="ARBA" id="ARBA00023136"/>
    </source>
</evidence>
<dbReference type="Pfam" id="PF00092">
    <property type="entry name" value="VWA"/>
    <property type="match status" value="1"/>
</dbReference>
<dbReference type="OrthoDB" id="6206554at2"/>
<keyword evidence="4 5" id="KW-0472">Membrane</keyword>
<evidence type="ECO:0000259" key="6">
    <source>
        <dbReference type="PROSITE" id="PS50234"/>
    </source>
</evidence>
<dbReference type="InterPro" id="IPR002035">
    <property type="entry name" value="VWF_A"/>
</dbReference>
<evidence type="ECO:0000313" key="8">
    <source>
        <dbReference type="Proteomes" id="UP000237056"/>
    </source>
</evidence>
<feature type="transmembrane region" description="Helical" evidence="5">
    <location>
        <begin position="6"/>
        <end position="24"/>
    </location>
</feature>
<dbReference type="AlphaFoldDB" id="A0A2S4NBV5"/>
<name>A0A2S4NBV5_9FLAO</name>
<gene>
    <name evidence="7" type="ORF">Q361_101283</name>
</gene>
<accession>A0A2S4NBV5</accession>
<keyword evidence="8" id="KW-1185">Reference proteome</keyword>
<evidence type="ECO:0000256" key="2">
    <source>
        <dbReference type="ARBA" id="ARBA00022692"/>
    </source>
</evidence>
<dbReference type="InterPro" id="IPR050768">
    <property type="entry name" value="UPF0353/GerABKA_families"/>
</dbReference>
<evidence type="ECO:0000313" key="7">
    <source>
        <dbReference type="EMBL" id="POS03175.1"/>
    </source>
</evidence>
<dbReference type="Proteomes" id="UP000237056">
    <property type="component" value="Unassembled WGS sequence"/>
</dbReference>